<protein>
    <submittedName>
        <fullName evidence="3">SGNH/GDSL hydrolase family protein</fullName>
    </submittedName>
</protein>
<organism evidence="3 4">
    <name type="scientific">Nocardia fusca</name>
    <dbReference type="NCBI Taxonomy" id="941183"/>
    <lineage>
        <taxon>Bacteria</taxon>
        <taxon>Bacillati</taxon>
        <taxon>Actinomycetota</taxon>
        <taxon>Actinomycetes</taxon>
        <taxon>Mycobacteriales</taxon>
        <taxon>Nocardiaceae</taxon>
        <taxon>Nocardia</taxon>
    </lineage>
</organism>
<dbReference type="RefSeq" id="WP_357984389.1">
    <property type="nucleotide sequence ID" value="NZ_JBFAIH010000019.1"/>
</dbReference>
<dbReference type="InterPro" id="IPR013830">
    <property type="entry name" value="SGNH_hydro"/>
</dbReference>
<dbReference type="InterPro" id="IPR036514">
    <property type="entry name" value="SGNH_hydro_sf"/>
</dbReference>
<evidence type="ECO:0000256" key="1">
    <source>
        <dbReference type="SAM" id="SignalP"/>
    </source>
</evidence>
<keyword evidence="1" id="KW-0732">Signal</keyword>
<proteinExistence type="predicted"/>
<dbReference type="PANTHER" id="PTHR43784:SF2">
    <property type="entry name" value="GDSL-LIKE LIPASE_ACYLHYDROLASE, PUTATIVE (AFU_ORTHOLOGUE AFUA_2G00820)-RELATED"/>
    <property type="match status" value="1"/>
</dbReference>
<feature type="chain" id="PRO_5046475467" evidence="1">
    <location>
        <begin position="32"/>
        <end position="420"/>
    </location>
</feature>
<dbReference type="InterPro" id="IPR053140">
    <property type="entry name" value="GDSL_Rv0518-like"/>
</dbReference>
<feature type="domain" description="SGNH hydrolase-type esterase" evidence="2">
    <location>
        <begin position="214"/>
        <end position="408"/>
    </location>
</feature>
<dbReference type="CDD" id="cd01830">
    <property type="entry name" value="XynE_like"/>
    <property type="match status" value="1"/>
</dbReference>
<feature type="signal peptide" evidence="1">
    <location>
        <begin position="1"/>
        <end position="31"/>
    </location>
</feature>
<dbReference type="EMBL" id="JBFAIH010000019">
    <property type="protein sequence ID" value="MEV0366429.1"/>
    <property type="molecule type" value="Genomic_DNA"/>
</dbReference>
<evidence type="ECO:0000259" key="2">
    <source>
        <dbReference type="Pfam" id="PF13472"/>
    </source>
</evidence>
<keyword evidence="4" id="KW-1185">Reference proteome</keyword>
<accession>A0ABV3FFE6</accession>
<gene>
    <name evidence="3" type="ORF">AB0H72_27410</name>
</gene>
<dbReference type="Proteomes" id="UP001551658">
    <property type="component" value="Unassembled WGS sequence"/>
</dbReference>
<sequence>MLPFPEVIRIFRVLVVAVLLLLPVSATTAGAAPTVPDWSSAWTTSLYRTDKLIGPHWQETGFADHTLRQVVRVSRGGIAARLVLSNRFGTSPLRITGANLARSGGAAAVVPETVRPLTFGHAQAFDVAPGTEVVSDPVVLPVAAFDALAITLYLAEAIGPVTQHTQASRTAYRAVGDHRADSTGAAFTETTRSWYYLSRIDVANLVPGPAGIVAFGDSITAGVGSTVDTDNRFPDELAERLAAHGTPRAVLNAGIGGNRVTVDSTWLGDSALRRFRRDVLDRSGVSTVIILEGINDIGLSSGAPEVGEPAVPVDAETLIAGHRDLIGQARAAGLRVIGATLLPMKGSPYYSAATEAERTAVNRWIRTSGEYDVVIDFDLAVADPADPQRLADAYDSGDHLHPSDAGYTAMAAAAAAVDLG</sequence>
<dbReference type="Pfam" id="PF13472">
    <property type="entry name" value="Lipase_GDSL_2"/>
    <property type="match status" value="1"/>
</dbReference>
<reference evidence="3 4" key="1">
    <citation type="submission" date="2024-06" db="EMBL/GenBank/DDBJ databases">
        <title>The Natural Products Discovery Center: Release of the First 8490 Sequenced Strains for Exploring Actinobacteria Biosynthetic Diversity.</title>
        <authorList>
            <person name="Kalkreuter E."/>
            <person name="Kautsar S.A."/>
            <person name="Yang D."/>
            <person name="Bader C.D."/>
            <person name="Teijaro C.N."/>
            <person name="Fluegel L."/>
            <person name="Davis C.M."/>
            <person name="Simpson J.R."/>
            <person name="Lauterbach L."/>
            <person name="Steele A.D."/>
            <person name="Gui C."/>
            <person name="Meng S."/>
            <person name="Li G."/>
            <person name="Viehrig K."/>
            <person name="Ye F."/>
            <person name="Su P."/>
            <person name="Kiefer A.F."/>
            <person name="Nichols A."/>
            <person name="Cepeda A.J."/>
            <person name="Yan W."/>
            <person name="Fan B."/>
            <person name="Jiang Y."/>
            <person name="Adhikari A."/>
            <person name="Zheng C.-J."/>
            <person name="Schuster L."/>
            <person name="Cowan T.M."/>
            <person name="Smanski M.J."/>
            <person name="Chevrette M.G."/>
            <person name="De Carvalho L.P.S."/>
            <person name="Shen B."/>
        </authorList>
    </citation>
    <scope>NUCLEOTIDE SEQUENCE [LARGE SCALE GENOMIC DNA]</scope>
    <source>
        <strain evidence="3 4">NPDC050671</strain>
    </source>
</reference>
<keyword evidence="3" id="KW-0378">Hydrolase</keyword>
<evidence type="ECO:0000313" key="4">
    <source>
        <dbReference type="Proteomes" id="UP001551658"/>
    </source>
</evidence>
<dbReference type="Gene3D" id="3.40.50.1110">
    <property type="entry name" value="SGNH hydrolase"/>
    <property type="match status" value="1"/>
</dbReference>
<comment type="caution">
    <text evidence="3">The sequence shown here is derived from an EMBL/GenBank/DDBJ whole genome shotgun (WGS) entry which is preliminary data.</text>
</comment>
<dbReference type="SUPFAM" id="SSF52266">
    <property type="entry name" value="SGNH hydrolase"/>
    <property type="match status" value="1"/>
</dbReference>
<name>A0ABV3FFE6_9NOCA</name>
<dbReference type="GO" id="GO:0016787">
    <property type="term" value="F:hydrolase activity"/>
    <property type="evidence" value="ECO:0007669"/>
    <property type="project" value="UniProtKB-KW"/>
</dbReference>
<evidence type="ECO:0000313" key="3">
    <source>
        <dbReference type="EMBL" id="MEV0366429.1"/>
    </source>
</evidence>
<dbReference type="PANTHER" id="PTHR43784">
    <property type="entry name" value="GDSL-LIKE LIPASE/ACYLHYDROLASE, PUTATIVE (AFU_ORTHOLOGUE AFUA_2G00820)-RELATED"/>
    <property type="match status" value="1"/>
</dbReference>